<keyword evidence="2" id="KW-0813">Transport</keyword>
<organism evidence="4 5">
    <name type="scientific">Solibacillus palustris</name>
    <dbReference type="NCBI Taxonomy" id="2908203"/>
    <lineage>
        <taxon>Bacteria</taxon>
        <taxon>Bacillati</taxon>
        <taxon>Bacillota</taxon>
        <taxon>Bacilli</taxon>
        <taxon>Bacillales</taxon>
        <taxon>Caryophanaceae</taxon>
        <taxon>Solibacillus</taxon>
    </lineage>
</organism>
<evidence type="ECO:0000313" key="5">
    <source>
        <dbReference type="Proteomes" id="UP001316087"/>
    </source>
</evidence>
<protein>
    <submittedName>
        <fullName evidence="4">DctP family TRAP transporter solute-binding subunit</fullName>
    </submittedName>
</protein>
<keyword evidence="5" id="KW-1185">Reference proteome</keyword>
<dbReference type="EMBL" id="JAKZFC010000001">
    <property type="protein sequence ID" value="MCH7321095.1"/>
    <property type="molecule type" value="Genomic_DNA"/>
</dbReference>
<dbReference type="NCBIfam" id="NF037995">
    <property type="entry name" value="TRAP_S1"/>
    <property type="match status" value="1"/>
</dbReference>
<evidence type="ECO:0000256" key="2">
    <source>
        <dbReference type="ARBA" id="ARBA00022448"/>
    </source>
</evidence>
<name>A0ABS9U9T1_9BACL</name>
<evidence type="ECO:0000256" key="1">
    <source>
        <dbReference type="ARBA" id="ARBA00009023"/>
    </source>
</evidence>
<dbReference type="InterPro" id="IPR018389">
    <property type="entry name" value="DctP_fam"/>
</dbReference>
<dbReference type="PANTHER" id="PTHR33376:SF7">
    <property type="entry name" value="C4-DICARBOXYLATE-BINDING PROTEIN DCTB"/>
    <property type="match status" value="1"/>
</dbReference>
<comment type="similarity">
    <text evidence="1">Belongs to the bacterial solute-binding protein 7 family.</text>
</comment>
<proteinExistence type="inferred from homology"/>
<gene>
    <name evidence="4" type="ORF">LZ480_04250</name>
</gene>
<accession>A0ABS9U9T1</accession>
<sequence length="350" mass="40601">MRFYIITAFITIAALIISISFRFDFWNQRDLPYDDEQIGLKDQIVINFSHVVAENTPKGLAASKFAELINEKSNGNMIVHIYPNGILYNDKNELAALKDGDIQMIAPTFSKLTEELPSWQVLDLPFLFENNEQVYEVLHGPLSEQLLKELESIHIHGLTFWHNGFKQMAAKNGPLLETSDFIGLTMRSMPSKVLIKQTQLLHAEPIVTSFNDLYASIQNDTIASQENTISNIYSKGYYRMHPHITQSNHGILAYSVLMNEDFWNSLTKQQQQIITESINELQRWQHDEAVKLNAENLQQLQRSGQAQLYTLTEAQRNEWKEVLQPIYQYYERQISKNYLKQLREELSEVK</sequence>
<evidence type="ECO:0000256" key="3">
    <source>
        <dbReference type="ARBA" id="ARBA00022729"/>
    </source>
</evidence>
<keyword evidence="3" id="KW-0732">Signal</keyword>
<dbReference type="InterPro" id="IPR004682">
    <property type="entry name" value="TRAP_DctP"/>
</dbReference>
<comment type="caution">
    <text evidence="4">The sequence shown here is derived from an EMBL/GenBank/DDBJ whole genome shotgun (WGS) entry which is preliminary data.</text>
</comment>
<dbReference type="InterPro" id="IPR038404">
    <property type="entry name" value="TRAP_DctP_sf"/>
</dbReference>
<dbReference type="PANTHER" id="PTHR33376">
    <property type="match status" value="1"/>
</dbReference>
<dbReference type="RefSeq" id="WP_241368132.1">
    <property type="nucleotide sequence ID" value="NZ_JAKZFC010000001.1"/>
</dbReference>
<dbReference type="Proteomes" id="UP001316087">
    <property type="component" value="Unassembled WGS sequence"/>
</dbReference>
<reference evidence="4 5" key="1">
    <citation type="submission" date="2022-03" db="EMBL/GenBank/DDBJ databases">
        <authorList>
            <person name="Jo J.-H."/>
            <person name="Im W.-T."/>
        </authorList>
    </citation>
    <scope>NUCLEOTIDE SEQUENCE [LARGE SCALE GENOMIC DNA]</scope>
    <source>
        <strain evidence="4 5">MA9</strain>
    </source>
</reference>
<dbReference type="Pfam" id="PF03480">
    <property type="entry name" value="DctP"/>
    <property type="match status" value="1"/>
</dbReference>
<dbReference type="Gene3D" id="3.40.190.170">
    <property type="entry name" value="Bacterial extracellular solute-binding protein, family 7"/>
    <property type="match status" value="1"/>
</dbReference>
<evidence type="ECO:0000313" key="4">
    <source>
        <dbReference type="EMBL" id="MCH7321095.1"/>
    </source>
</evidence>
<dbReference type="NCBIfam" id="TIGR00787">
    <property type="entry name" value="dctP"/>
    <property type="match status" value="1"/>
</dbReference>
<dbReference type="PIRSF" id="PIRSF006470">
    <property type="entry name" value="DctB"/>
    <property type="match status" value="1"/>
</dbReference>